<dbReference type="InterPro" id="IPR051782">
    <property type="entry name" value="ABC_Transporter_VariousFunc"/>
</dbReference>
<keyword evidence="1" id="KW-0813">Transport</keyword>
<dbReference type="GO" id="GO:0016887">
    <property type="term" value="F:ATP hydrolysis activity"/>
    <property type="evidence" value="ECO:0007669"/>
    <property type="project" value="InterPro"/>
</dbReference>
<accession>F2NPQ0</accession>
<dbReference type="Gene3D" id="3.40.50.300">
    <property type="entry name" value="P-loop containing nucleotide triphosphate hydrolases"/>
    <property type="match status" value="1"/>
</dbReference>
<dbReference type="PROSITE" id="PS50893">
    <property type="entry name" value="ABC_TRANSPORTER_2"/>
    <property type="match status" value="1"/>
</dbReference>
<organism evidence="5 6">
    <name type="scientific">Marinithermus hydrothermalis (strain DSM 14884 / JCM 11576 / T1)</name>
    <dbReference type="NCBI Taxonomy" id="869210"/>
    <lineage>
        <taxon>Bacteria</taxon>
        <taxon>Thermotogati</taxon>
        <taxon>Deinococcota</taxon>
        <taxon>Deinococci</taxon>
        <taxon>Thermales</taxon>
        <taxon>Thermaceae</taxon>
        <taxon>Marinithermus</taxon>
    </lineage>
</organism>
<protein>
    <submittedName>
        <fullName evidence="5">ABC transporter related protein</fullName>
    </submittedName>
</protein>
<dbReference type="CDD" id="cd03230">
    <property type="entry name" value="ABC_DR_subfamily_A"/>
    <property type="match status" value="1"/>
</dbReference>
<gene>
    <name evidence="5" type="ordered locus">Marky_2101</name>
</gene>
<evidence type="ECO:0000256" key="3">
    <source>
        <dbReference type="ARBA" id="ARBA00022840"/>
    </source>
</evidence>
<evidence type="ECO:0000313" key="6">
    <source>
        <dbReference type="Proteomes" id="UP000007030"/>
    </source>
</evidence>
<dbReference type="RefSeq" id="WP_013704871.1">
    <property type="nucleotide sequence ID" value="NC_015387.1"/>
</dbReference>
<dbReference type="AlphaFoldDB" id="F2NPQ0"/>
<evidence type="ECO:0000313" key="5">
    <source>
        <dbReference type="EMBL" id="AEB12826.1"/>
    </source>
</evidence>
<dbReference type="PANTHER" id="PTHR42939">
    <property type="entry name" value="ABC TRANSPORTER ATP-BINDING PROTEIN ALBC-RELATED"/>
    <property type="match status" value="1"/>
</dbReference>
<dbReference type="SMART" id="SM00382">
    <property type="entry name" value="AAA"/>
    <property type="match status" value="1"/>
</dbReference>
<dbReference type="InterPro" id="IPR027417">
    <property type="entry name" value="P-loop_NTPase"/>
</dbReference>
<dbReference type="STRING" id="869210.Marky_2101"/>
<dbReference type="KEGG" id="mhd:Marky_2101"/>
<dbReference type="InterPro" id="IPR003593">
    <property type="entry name" value="AAA+_ATPase"/>
</dbReference>
<keyword evidence="6" id="KW-1185">Reference proteome</keyword>
<dbReference type="HOGENOM" id="CLU_000604_1_2_0"/>
<dbReference type="SUPFAM" id="SSF52540">
    <property type="entry name" value="P-loop containing nucleoside triphosphate hydrolases"/>
    <property type="match status" value="1"/>
</dbReference>
<proteinExistence type="predicted"/>
<name>F2NPQ0_MARHT</name>
<keyword evidence="3" id="KW-0067">ATP-binding</keyword>
<reference evidence="5 6" key="1">
    <citation type="journal article" date="2012" name="Stand. Genomic Sci.">
        <title>Complete genome sequence of the aerobic, heterotroph Marinithermus hydrothermalis type strain (T1(T)) from a deep-sea hydrothermal vent chimney.</title>
        <authorList>
            <person name="Copeland A."/>
            <person name="Gu W."/>
            <person name="Yasawong M."/>
            <person name="Lapidus A."/>
            <person name="Lucas S."/>
            <person name="Deshpande S."/>
            <person name="Pagani I."/>
            <person name="Tapia R."/>
            <person name="Cheng J.F."/>
            <person name="Goodwin L.A."/>
            <person name="Pitluck S."/>
            <person name="Liolios K."/>
            <person name="Ivanova N."/>
            <person name="Mavromatis K."/>
            <person name="Mikhailova N."/>
            <person name="Pati A."/>
            <person name="Chen A."/>
            <person name="Palaniappan K."/>
            <person name="Land M."/>
            <person name="Pan C."/>
            <person name="Brambilla E.M."/>
            <person name="Rohde M."/>
            <person name="Tindall B.J."/>
            <person name="Sikorski J."/>
            <person name="Goker M."/>
            <person name="Detter J.C."/>
            <person name="Bristow J."/>
            <person name="Eisen J.A."/>
            <person name="Markowitz V."/>
            <person name="Hugenholtz P."/>
            <person name="Kyrpides N.C."/>
            <person name="Klenk H.P."/>
            <person name="Woyke T."/>
        </authorList>
    </citation>
    <scope>NUCLEOTIDE SEQUENCE [LARGE SCALE GENOMIC DNA]</scope>
    <source>
        <strain evidence="6">DSM 14884 / JCM 11576 / T1</strain>
    </source>
</reference>
<evidence type="ECO:0000259" key="4">
    <source>
        <dbReference type="PROSITE" id="PS50893"/>
    </source>
</evidence>
<dbReference type="EMBL" id="CP002630">
    <property type="protein sequence ID" value="AEB12826.1"/>
    <property type="molecule type" value="Genomic_DNA"/>
</dbReference>
<evidence type="ECO:0000256" key="1">
    <source>
        <dbReference type="ARBA" id="ARBA00022448"/>
    </source>
</evidence>
<dbReference type="InterPro" id="IPR003439">
    <property type="entry name" value="ABC_transporter-like_ATP-bd"/>
</dbReference>
<feature type="domain" description="ABC transporter" evidence="4">
    <location>
        <begin position="18"/>
        <end position="251"/>
    </location>
</feature>
<dbReference type="eggNOG" id="COG1131">
    <property type="taxonomic scope" value="Bacteria"/>
</dbReference>
<dbReference type="PROSITE" id="PS00211">
    <property type="entry name" value="ABC_TRANSPORTER_1"/>
    <property type="match status" value="1"/>
</dbReference>
<keyword evidence="2" id="KW-0547">Nucleotide-binding</keyword>
<dbReference type="InterPro" id="IPR017871">
    <property type="entry name" value="ABC_transporter-like_CS"/>
</dbReference>
<dbReference type="PANTHER" id="PTHR42939:SF1">
    <property type="entry name" value="ABC TRANSPORTER ATP-BINDING PROTEIN ALBC-RELATED"/>
    <property type="match status" value="1"/>
</dbReference>
<dbReference type="GO" id="GO:0005524">
    <property type="term" value="F:ATP binding"/>
    <property type="evidence" value="ECO:0007669"/>
    <property type="project" value="UniProtKB-KW"/>
</dbReference>
<dbReference type="Pfam" id="PF00005">
    <property type="entry name" value="ABC_tran"/>
    <property type="match status" value="1"/>
</dbReference>
<dbReference type="Proteomes" id="UP000007030">
    <property type="component" value="Chromosome"/>
</dbReference>
<evidence type="ECO:0000256" key="2">
    <source>
        <dbReference type="ARBA" id="ARBA00022741"/>
    </source>
</evidence>
<sequence length="309" mass="33775">MATESPRHEQPANSSEVVRVQDVQVVYRPPFAPPKTALTRANLRLARGQSLGIVGPNGAGKTTLLRTIAGLIRPAAGKIRVLGLDPVRDRPALMRRVGVLLNGARHFPERWSVHDALRFTATMYGVPTSASLEPLLEVFGLADKAHAPISTLSLGNRQRLSLVAVFVHEPELVLLDEPTLALDIATVERFAAFLHERLQRGISAIITSHDHAALGKLVHEALLIENGATRAPDHPLAHYARLIIRTDRRATLPPDPQVQVFDDRLELPNDPRLVARVLEQLDAQGVRVLEMRTQSGVETVARGQLGGES</sequence>